<dbReference type="AlphaFoldDB" id="A0A6P8ECD1"/>
<evidence type="ECO:0000256" key="2">
    <source>
        <dbReference type="SAM" id="Phobius"/>
    </source>
</evidence>
<dbReference type="GeneID" id="116213419"/>
<dbReference type="OrthoDB" id="25620at2759"/>
<name>A0A6P8ECD1_PUNGR</name>
<reference evidence="3" key="1">
    <citation type="journal article" date="2020" name="Plant Biotechnol. J.">
        <title>The pomegranate (Punica granatum L.) draft genome dissects genetic divergence between soft- and hard-seeded cultivars.</title>
        <authorList>
            <person name="Luo X."/>
            <person name="Li H."/>
            <person name="Wu Z."/>
            <person name="Yao W."/>
            <person name="Zhao P."/>
            <person name="Cao D."/>
            <person name="Yu H."/>
            <person name="Li K."/>
            <person name="Poudel K."/>
            <person name="Zhao D."/>
            <person name="Zhang F."/>
            <person name="Xia X."/>
            <person name="Chen L."/>
            <person name="Wang Q."/>
            <person name="Jing D."/>
            <person name="Cao S."/>
        </authorList>
    </citation>
    <scope>NUCLEOTIDE SEQUENCE [LARGE SCALE GENOMIC DNA]</scope>
    <source>
        <strain evidence="3">cv. Tunisia</strain>
    </source>
</reference>
<protein>
    <submittedName>
        <fullName evidence="4">Uncharacterized protein LOC116213419 isoform X1</fullName>
    </submittedName>
</protein>
<evidence type="ECO:0000313" key="3">
    <source>
        <dbReference type="Proteomes" id="UP000515151"/>
    </source>
</evidence>
<reference evidence="4" key="2">
    <citation type="submission" date="2025-08" db="UniProtKB">
        <authorList>
            <consortium name="RefSeq"/>
        </authorList>
    </citation>
    <scope>IDENTIFICATION</scope>
    <source>
        <tissue evidence="4">Leaf</tissue>
    </source>
</reference>
<dbReference type="Proteomes" id="UP000515151">
    <property type="component" value="Chromosome 7"/>
</dbReference>
<dbReference type="InterPro" id="IPR027417">
    <property type="entry name" value="P-loop_NTPase"/>
</dbReference>
<dbReference type="PANTHER" id="PTHR14241">
    <property type="entry name" value="INTERFERON-INDUCED PROTEIN 44"/>
    <property type="match status" value="1"/>
</dbReference>
<accession>A0A6P8ECD1</accession>
<dbReference type="SUPFAM" id="SSF52540">
    <property type="entry name" value="P-loop containing nucleoside triphosphate hydrolases"/>
    <property type="match status" value="1"/>
</dbReference>
<keyword evidence="3" id="KW-1185">Reference proteome</keyword>
<feature type="compositionally biased region" description="Basic and acidic residues" evidence="1">
    <location>
        <begin position="1"/>
        <end position="10"/>
    </location>
</feature>
<keyword evidence="2" id="KW-0812">Transmembrane</keyword>
<sequence>MGGEGGERASSDGSLSEGECFVDNEMPQLPPRLPSSLRSGEGGAEIKDGGLASGNSDESNRASPPGGLDFDVNWRRSQGAYREILKSYDDTRVCRESLAQAKSRILSYYPGAWIEEVGGTKSSEYDVPRTTCLILIGPKGSGKSSLINRISKVFEDDKFTSERAQVTFNSSAGDGTLFLREYMIPRRSTSFCLYDTRSWSLDALENAEMIRRWMLKGVHDGELVIWGSDDPDLRKRMKYKARQKGHPSSAIRAVNFVIFVVDGLSVLKSMEGKDDGACPYMDMVATMFNLPYQSFKDDRPVVVVTHGDLLSVTDRARIRVHLGERLGIPPAKQIFDIPESSDPLTEFTIIDMIHYSLEHADRNLPHKKIFFPKKVCRASTILRILYFSIVVGFAIISAFRHRAHHHRPRSNLNIDWPSMRHMWLA</sequence>
<keyword evidence="2" id="KW-0472">Membrane</keyword>
<feature type="region of interest" description="Disordered" evidence="1">
    <location>
        <begin position="1"/>
        <end position="72"/>
    </location>
</feature>
<dbReference type="RefSeq" id="XP_031404199.1">
    <property type="nucleotide sequence ID" value="XM_031548339.1"/>
</dbReference>
<evidence type="ECO:0000313" key="4">
    <source>
        <dbReference type="RefSeq" id="XP_031404199.1"/>
    </source>
</evidence>
<feature type="transmembrane region" description="Helical" evidence="2">
    <location>
        <begin position="381"/>
        <end position="399"/>
    </location>
</feature>
<dbReference type="Gene3D" id="3.40.50.300">
    <property type="entry name" value="P-loop containing nucleotide triphosphate hydrolases"/>
    <property type="match status" value="1"/>
</dbReference>
<keyword evidence="2" id="KW-1133">Transmembrane helix</keyword>
<organism evidence="3 4">
    <name type="scientific">Punica granatum</name>
    <name type="common">Pomegranate</name>
    <dbReference type="NCBI Taxonomy" id="22663"/>
    <lineage>
        <taxon>Eukaryota</taxon>
        <taxon>Viridiplantae</taxon>
        <taxon>Streptophyta</taxon>
        <taxon>Embryophyta</taxon>
        <taxon>Tracheophyta</taxon>
        <taxon>Spermatophyta</taxon>
        <taxon>Magnoliopsida</taxon>
        <taxon>eudicotyledons</taxon>
        <taxon>Gunneridae</taxon>
        <taxon>Pentapetalae</taxon>
        <taxon>rosids</taxon>
        <taxon>malvids</taxon>
        <taxon>Myrtales</taxon>
        <taxon>Lythraceae</taxon>
        <taxon>Punica</taxon>
    </lineage>
</organism>
<dbReference type="PANTHER" id="PTHR14241:SF32">
    <property type="entry name" value="VWFA DOMAIN-CONTAINING PROTEIN-RELATED"/>
    <property type="match status" value="1"/>
</dbReference>
<proteinExistence type="predicted"/>
<gene>
    <name evidence="4" type="primary">LOC116213419</name>
</gene>
<evidence type="ECO:0000256" key="1">
    <source>
        <dbReference type="SAM" id="MobiDB-lite"/>
    </source>
</evidence>